<sequence length="259" mass="27236">MPVTVSRRLALAAAGSAVVSTAVSLTHAGSARASTTGDPGPVARNAIRRKRLELIAAGVDVGAPTLPYIVGRQGWSRRDFEGGTISTRGGENTAILLVEHRLWHQGFGDYEGRVPGYPLADEAPVPDTSFRVQPFEAGHGWYGPDGDVATVLAVDAYYMAAGGLTGPLGRPLADPVNVIGDDLVTHQQFRHGTVWSSARTPTVSTTGAIDRTYVEAGGVGSALGLPVAEVRTTDRGFSQRFEHGVIVWVPGKGTTIRLT</sequence>
<keyword evidence="2" id="KW-1185">Reference proteome</keyword>
<evidence type="ECO:0000313" key="1">
    <source>
        <dbReference type="EMBL" id="RKT78009.1"/>
    </source>
</evidence>
<dbReference type="EMBL" id="RBXT01000001">
    <property type="protein sequence ID" value="RKT78009.1"/>
    <property type="molecule type" value="Genomic_DNA"/>
</dbReference>
<dbReference type="InterPro" id="IPR006311">
    <property type="entry name" value="TAT_signal"/>
</dbReference>
<accession>A0A495XX55</accession>
<comment type="caution">
    <text evidence="1">The sequence shown here is derived from an EMBL/GenBank/DDBJ whole genome shotgun (WGS) entry which is preliminary data.</text>
</comment>
<name>A0A495XX55_9MICO</name>
<dbReference type="OrthoDB" id="4853485at2"/>
<reference evidence="1 2" key="1">
    <citation type="submission" date="2018-10" db="EMBL/GenBank/DDBJ databases">
        <title>Sequencing the genomes of 1000 actinobacteria strains.</title>
        <authorList>
            <person name="Klenk H.-P."/>
        </authorList>
    </citation>
    <scope>NUCLEOTIDE SEQUENCE [LARGE SCALE GENOMIC DNA]</scope>
    <source>
        <strain evidence="1 2">DSM 44267</strain>
    </source>
</reference>
<dbReference type="RefSeq" id="WP_121032168.1">
    <property type="nucleotide sequence ID" value="NZ_RBXT01000001.1"/>
</dbReference>
<gene>
    <name evidence="1" type="ORF">DFJ68_1444</name>
</gene>
<protein>
    <submittedName>
        <fullName evidence="1">LGFP repeat-containing protein</fullName>
    </submittedName>
</protein>
<dbReference type="Proteomes" id="UP000278440">
    <property type="component" value="Unassembled WGS sequence"/>
</dbReference>
<dbReference type="PROSITE" id="PS51318">
    <property type="entry name" value="TAT"/>
    <property type="match status" value="1"/>
</dbReference>
<proteinExistence type="predicted"/>
<organism evidence="1 2">
    <name type="scientific">Terracoccus luteus</name>
    <dbReference type="NCBI Taxonomy" id="53356"/>
    <lineage>
        <taxon>Bacteria</taxon>
        <taxon>Bacillati</taxon>
        <taxon>Actinomycetota</taxon>
        <taxon>Actinomycetes</taxon>
        <taxon>Micrococcales</taxon>
        <taxon>Intrasporangiaceae</taxon>
        <taxon>Terracoccus</taxon>
    </lineage>
</organism>
<dbReference type="AlphaFoldDB" id="A0A495XX55"/>
<evidence type="ECO:0000313" key="2">
    <source>
        <dbReference type="Proteomes" id="UP000278440"/>
    </source>
</evidence>